<organism evidence="4 5">
    <name type="scientific">Candidatus Komeilibacteria bacterium RIFCSPLOWO2_01_FULL_45_10</name>
    <dbReference type="NCBI Taxonomy" id="1798550"/>
    <lineage>
        <taxon>Bacteria</taxon>
        <taxon>Candidatus Komeiliibacteriota</taxon>
    </lineage>
</organism>
<dbReference type="AlphaFoldDB" id="A0A1G2BIP0"/>
<reference evidence="4 5" key="1">
    <citation type="journal article" date="2016" name="Nat. Commun.">
        <title>Thousands of microbial genomes shed light on interconnected biogeochemical processes in an aquifer system.</title>
        <authorList>
            <person name="Anantharaman K."/>
            <person name="Brown C.T."/>
            <person name="Hug L.A."/>
            <person name="Sharon I."/>
            <person name="Castelle C.J."/>
            <person name="Probst A.J."/>
            <person name="Thomas B.C."/>
            <person name="Singh A."/>
            <person name="Wilkins M.J."/>
            <person name="Karaoz U."/>
            <person name="Brodie E.L."/>
            <person name="Williams K.H."/>
            <person name="Hubbard S.S."/>
            <person name="Banfield J.F."/>
        </authorList>
    </citation>
    <scope>NUCLEOTIDE SEQUENCE [LARGE SCALE GENOMIC DNA]</scope>
</reference>
<accession>A0A1G2BIP0</accession>
<dbReference type="Proteomes" id="UP000178849">
    <property type="component" value="Unassembled WGS sequence"/>
</dbReference>
<dbReference type="STRING" id="1798550.A2927_02970"/>
<evidence type="ECO:0000313" key="4">
    <source>
        <dbReference type="EMBL" id="OGY89068.1"/>
    </source>
</evidence>
<feature type="transmembrane region" description="Helical" evidence="2">
    <location>
        <begin position="15"/>
        <end position="39"/>
    </location>
</feature>
<gene>
    <name evidence="4" type="ORF">A2927_02970</name>
</gene>
<evidence type="ECO:0000256" key="1">
    <source>
        <dbReference type="ARBA" id="ARBA00006464"/>
    </source>
</evidence>
<proteinExistence type="inferred from homology"/>
<evidence type="ECO:0000256" key="2">
    <source>
        <dbReference type="SAM" id="Phobius"/>
    </source>
</evidence>
<dbReference type="InterPro" id="IPR003362">
    <property type="entry name" value="Bact_transf"/>
</dbReference>
<sequence>MVEDKIIKTPPFKRIFDAVISGLVLIVFSPLLLVIFLLAKLESLFNPEARGKFFYHEVRMSQGRPFNFYKIRIFKTKVLKEVLGREGFIHTKPLEREESNLTRTGYLVKKFYLDELPQFWCVLTGQMSIVGPRPWNPVDYENDVKAGNFRKKVLKAGLTGLVQISKGRNGDHKNGTDLDEKYIELVKNLSPLKLLLLDLWIMGRSIRLILRGEGL</sequence>
<keyword evidence="2" id="KW-0812">Transmembrane</keyword>
<keyword evidence="2" id="KW-0472">Membrane</keyword>
<comment type="caution">
    <text evidence="4">The sequence shown here is derived from an EMBL/GenBank/DDBJ whole genome shotgun (WGS) entry which is preliminary data.</text>
</comment>
<comment type="similarity">
    <text evidence="1">Belongs to the bacterial sugar transferase family.</text>
</comment>
<evidence type="ECO:0000313" key="5">
    <source>
        <dbReference type="Proteomes" id="UP000178849"/>
    </source>
</evidence>
<name>A0A1G2BIP0_9BACT</name>
<protein>
    <recommendedName>
        <fullName evidence="3">Bacterial sugar transferase domain-containing protein</fullName>
    </recommendedName>
</protein>
<dbReference type="EMBL" id="MHKL01000028">
    <property type="protein sequence ID" value="OGY89068.1"/>
    <property type="molecule type" value="Genomic_DNA"/>
</dbReference>
<dbReference type="PANTHER" id="PTHR30576:SF0">
    <property type="entry name" value="UNDECAPRENYL-PHOSPHATE N-ACETYLGALACTOSAMINYL 1-PHOSPHATE TRANSFERASE-RELATED"/>
    <property type="match status" value="1"/>
</dbReference>
<dbReference type="PANTHER" id="PTHR30576">
    <property type="entry name" value="COLANIC BIOSYNTHESIS UDP-GLUCOSE LIPID CARRIER TRANSFERASE"/>
    <property type="match status" value="1"/>
</dbReference>
<evidence type="ECO:0000259" key="3">
    <source>
        <dbReference type="Pfam" id="PF02397"/>
    </source>
</evidence>
<feature type="domain" description="Bacterial sugar transferase" evidence="3">
    <location>
        <begin position="13"/>
        <end position="206"/>
    </location>
</feature>
<dbReference type="Pfam" id="PF02397">
    <property type="entry name" value="Bac_transf"/>
    <property type="match status" value="1"/>
</dbReference>
<keyword evidence="2" id="KW-1133">Transmembrane helix</keyword>
<dbReference type="GO" id="GO:0016780">
    <property type="term" value="F:phosphotransferase activity, for other substituted phosphate groups"/>
    <property type="evidence" value="ECO:0007669"/>
    <property type="project" value="TreeGrafter"/>
</dbReference>